<dbReference type="PANTHER" id="PTHR45526">
    <property type="entry name" value="TRANSCRIPTIONAL REGULATORY PROTEIN DPIA"/>
    <property type="match status" value="1"/>
</dbReference>
<evidence type="ECO:0000259" key="3">
    <source>
        <dbReference type="PROSITE" id="PS50930"/>
    </source>
</evidence>
<evidence type="ECO:0000259" key="2">
    <source>
        <dbReference type="PROSITE" id="PS50110"/>
    </source>
</evidence>
<organism evidence="4 5">
    <name type="scientific">Verrucomicrobia subdivision 6 bacterium BACL9 MAG-120507-bin52</name>
    <dbReference type="NCBI Taxonomy" id="1655590"/>
    <lineage>
        <taxon>Bacteria</taxon>
        <taxon>Pseudomonadati</taxon>
        <taxon>Verrucomicrobiota</taxon>
        <taxon>Verrucomicrobiia</taxon>
        <taxon>Verrucomicrobiales</taxon>
        <taxon>Verrucomicrobia subdivision 6</taxon>
    </lineage>
</organism>
<dbReference type="InterPro" id="IPR051271">
    <property type="entry name" value="2C-system_Tx_regulators"/>
</dbReference>
<dbReference type="Pfam" id="PF00072">
    <property type="entry name" value="Response_reg"/>
    <property type="match status" value="1"/>
</dbReference>
<dbReference type="InterPro" id="IPR001789">
    <property type="entry name" value="Sig_transdc_resp-reg_receiver"/>
</dbReference>
<dbReference type="Pfam" id="PF04397">
    <property type="entry name" value="LytTR"/>
    <property type="match status" value="1"/>
</dbReference>
<name>A0A0R2RPJ5_9BACT</name>
<dbReference type="Gene3D" id="2.40.50.1020">
    <property type="entry name" value="LytTr DNA-binding domain"/>
    <property type="match status" value="1"/>
</dbReference>
<dbReference type="PANTHER" id="PTHR45526:SF1">
    <property type="entry name" value="TRANSCRIPTIONAL REGULATORY PROTEIN DCUR-RELATED"/>
    <property type="match status" value="1"/>
</dbReference>
<feature type="modified residue" description="4-aspartylphosphate" evidence="1">
    <location>
        <position position="56"/>
    </location>
</feature>
<feature type="domain" description="Response regulatory" evidence="2">
    <location>
        <begin position="5"/>
        <end position="116"/>
    </location>
</feature>
<keyword evidence="1" id="KW-0597">Phosphoprotein</keyword>
<dbReference type="SUPFAM" id="SSF52172">
    <property type="entry name" value="CheY-like"/>
    <property type="match status" value="1"/>
</dbReference>
<evidence type="ECO:0000313" key="4">
    <source>
        <dbReference type="EMBL" id="KRO62349.1"/>
    </source>
</evidence>
<dbReference type="Gene3D" id="3.40.50.2300">
    <property type="match status" value="1"/>
</dbReference>
<accession>A0A0R2RPJ5</accession>
<dbReference type="PROSITE" id="PS50110">
    <property type="entry name" value="RESPONSE_REGULATORY"/>
    <property type="match status" value="1"/>
</dbReference>
<reference evidence="4 5" key="1">
    <citation type="submission" date="2015-10" db="EMBL/GenBank/DDBJ databases">
        <title>Metagenome-Assembled Genomes uncover a global brackish microbiome.</title>
        <authorList>
            <person name="Hugerth L.W."/>
            <person name="Larsson J."/>
            <person name="Alneberg J."/>
            <person name="Lindh M.V."/>
            <person name="Legrand C."/>
            <person name="Pinhassi J."/>
            <person name="Andersson A.F."/>
        </authorList>
    </citation>
    <scope>NUCLEOTIDE SEQUENCE [LARGE SCALE GENOMIC DNA]</scope>
    <source>
        <strain evidence="4">BACL18 MAG-120507-bin52</strain>
    </source>
</reference>
<feature type="domain" description="HTH LytTR-type" evidence="3">
    <location>
        <begin position="131"/>
        <end position="235"/>
    </location>
</feature>
<dbReference type="GO" id="GO:0003677">
    <property type="term" value="F:DNA binding"/>
    <property type="evidence" value="ECO:0007669"/>
    <property type="project" value="InterPro"/>
</dbReference>
<dbReference type="Proteomes" id="UP000051269">
    <property type="component" value="Unassembled WGS sequence"/>
</dbReference>
<proteinExistence type="predicted"/>
<dbReference type="SMART" id="SM00850">
    <property type="entry name" value="LytTR"/>
    <property type="match status" value="1"/>
</dbReference>
<dbReference type="SMART" id="SM00448">
    <property type="entry name" value="REC"/>
    <property type="match status" value="1"/>
</dbReference>
<dbReference type="GO" id="GO:0000156">
    <property type="term" value="F:phosphorelay response regulator activity"/>
    <property type="evidence" value="ECO:0007669"/>
    <property type="project" value="TreeGrafter"/>
</dbReference>
<protein>
    <recommendedName>
        <fullName evidence="6">Response regulatory domain-containing protein</fullName>
    </recommendedName>
</protein>
<evidence type="ECO:0000256" key="1">
    <source>
        <dbReference type="PROSITE-ProRule" id="PRU00169"/>
    </source>
</evidence>
<comment type="caution">
    <text evidence="4">The sequence shown here is derived from an EMBL/GenBank/DDBJ whole genome shotgun (WGS) entry which is preliminary data.</text>
</comment>
<dbReference type="EMBL" id="LIBO01000091">
    <property type="protein sequence ID" value="KRO62349.1"/>
    <property type="molecule type" value="Genomic_DNA"/>
</dbReference>
<sequence>MKSLQTLLIDDEPLCRQDLRDLLSRIAEVRIVGEAESLTQAQKILTRFPVDLIFLDLALAHENGFDLLSRVQFSGSVIAVTAFTQYAVTGFERGITDYLMKPVQLARLRTSIQRAKKQLGPIKRKQHSAKILAEISGKQALLELDDIYQIQSMGNYVVLHTSSGRGVVRSSLRLIVRQFPNHALIRLSRGCWVAGQQIKGWERKNSGTVQITMSDESVLPVSRRHTAEVVRLVKHMAL</sequence>
<dbReference type="AlphaFoldDB" id="A0A0R2RPJ5"/>
<dbReference type="InterPro" id="IPR011006">
    <property type="entry name" value="CheY-like_superfamily"/>
</dbReference>
<dbReference type="InterPro" id="IPR007492">
    <property type="entry name" value="LytTR_DNA-bd_dom"/>
</dbReference>
<evidence type="ECO:0008006" key="6">
    <source>
        <dbReference type="Google" id="ProtNLM"/>
    </source>
</evidence>
<dbReference type="PROSITE" id="PS50930">
    <property type="entry name" value="HTH_LYTTR"/>
    <property type="match status" value="1"/>
</dbReference>
<evidence type="ECO:0000313" key="5">
    <source>
        <dbReference type="Proteomes" id="UP000051269"/>
    </source>
</evidence>
<gene>
    <name evidence="4" type="ORF">ABR82_03450</name>
</gene>